<organism evidence="1 2">
    <name type="scientific">Candidatus Nomurabacteria bacterium RIFCSPLOWO2_01_FULL_36_16</name>
    <dbReference type="NCBI Taxonomy" id="1801767"/>
    <lineage>
        <taxon>Bacteria</taxon>
        <taxon>Candidatus Nomuraibacteriota</taxon>
    </lineage>
</organism>
<protein>
    <submittedName>
        <fullName evidence="1">Uncharacterized protein</fullName>
    </submittedName>
</protein>
<name>A0A1F6X0D5_9BACT</name>
<reference evidence="1 2" key="1">
    <citation type="journal article" date="2016" name="Nat. Commun.">
        <title>Thousands of microbial genomes shed light on interconnected biogeochemical processes in an aquifer system.</title>
        <authorList>
            <person name="Anantharaman K."/>
            <person name="Brown C.T."/>
            <person name="Hug L.A."/>
            <person name="Sharon I."/>
            <person name="Castelle C.J."/>
            <person name="Probst A.J."/>
            <person name="Thomas B.C."/>
            <person name="Singh A."/>
            <person name="Wilkins M.J."/>
            <person name="Karaoz U."/>
            <person name="Brodie E.L."/>
            <person name="Williams K.H."/>
            <person name="Hubbard S.S."/>
            <person name="Banfield J.F."/>
        </authorList>
    </citation>
    <scope>NUCLEOTIDE SEQUENCE [LARGE SCALE GENOMIC DNA]</scope>
</reference>
<dbReference type="Proteomes" id="UP000177001">
    <property type="component" value="Unassembled WGS sequence"/>
</dbReference>
<accession>A0A1F6X0D5</accession>
<dbReference type="EMBL" id="MFUR01000001">
    <property type="protein sequence ID" value="OGI87607.1"/>
    <property type="molecule type" value="Genomic_DNA"/>
</dbReference>
<gene>
    <name evidence="1" type="ORF">A3A91_01720</name>
</gene>
<dbReference type="AlphaFoldDB" id="A0A1F6X0D5"/>
<sequence length="113" mass="12912">MNENKINDFINSFSNEILQESGVSTEGTETSKRLLEEVENRVVARLFLEMVALLTPEQASRVTKDISEDDTDPAKLMESMGHEIPEFHIRMAKALQSLRGELIEDFKKLTEQK</sequence>
<evidence type="ECO:0000313" key="1">
    <source>
        <dbReference type="EMBL" id="OGI87607.1"/>
    </source>
</evidence>
<proteinExistence type="predicted"/>
<evidence type="ECO:0000313" key="2">
    <source>
        <dbReference type="Proteomes" id="UP000177001"/>
    </source>
</evidence>
<comment type="caution">
    <text evidence="1">The sequence shown here is derived from an EMBL/GenBank/DDBJ whole genome shotgun (WGS) entry which is preliminary data.</text>
</comment>